<keyword evidence="2" id="KW-0997">Cell inner membrane</keyword>
<protein>
    <submittedName>
        <fullName evidence="8">Lipopolysaccharide export system protein LptC</fullName>
    </submittedName>
</protein>
<dbReference type="PANTHER" id="PTHR37481:SF1">
    <property type="entry name" value="LIPOPOLYSACCHARIDE EXPORT SYSTEM PROTEIN LPTC"/>
    <property type="match status" value="1"/>
</dbReference>
<gene>
    <name evidence="8" type="ORF">SAMN05443545_101185</name>
</gene>
<dbReference type="GO" id="GO:0005886">
    <property type="term" value="C:plasma membrane"/>
    <property type="evidence" value="ECO:0007669"/>
    <property type="project" value="InterPro"/>
</dbReference>
<keyword evidence="1" id="KW-1003">Cell membrane</keyword>
<dbReference type="STRING" id="574349.SAMN05443545_101185"/>
<organism evidence="8 9">
    <name type="scientific">Aidingimonas halophila</name>
    <dbReference type="NCBI Taxonomy" id="574349"/>
    <lineage>
        <taxon>Bacteria</taxon>
        <taxon>Pseudomonadati</taxon>
        <taxon>Pseudomonadota</taxon>
        <taxon>Gammaproteobacteria</taxon>
        <taxon>Oceanospirillales</taxon>
        <taxon>Halomonadaceae</taxon>
        <taxon>Aidingimonas</taxon>
    </lineage>
</organism>
<dbReference type="AlphaFoldDB" id="A0A1H2QZ41"/>
<evidence type="ECO:0000256" key="5">
    <source>
        <dbReference type="ARBA" id="ARBA00023136"/>
    </source>
</evidence>
<dbReference type="InterPro" id="IPR010664">
    <property type="entry name" value="LipoPS_assembly_LptC-rel"/>
</dbReference>
<dbReference type="Gene3D" id="2.60.450.10">
    <property type="entry name" value="Lipopolysaccharide (LPS) transport protein A like domain"/>
    <property type="match status" value="1"/>
</dbReference>
<accession>A0A1H2QZ41</accession>
<dbReference type="PANTHER" id="PTHR37481">
    <property type="entry name" value="LIPOPOLYSACCHARIDE EXPORT SYSTEM PROTEIN LPTC"/>
    <property type="match status" value="1"/>
</dbReference>
<evidence type="ECO:0000256" key="2">
    <source>
        <dbReference type="ARBA" id="ARBA00022519"/>
    </source>
</evidence>
<evidence type="ECO:0000256" key="6">
    <source>
        <dbReference type="SAM" id="MobiDB-lite"/>
    </source>
</evidence>
<dbReference type="Pfam" id="PF06835">
    <property type="entry name" value="LptC"/>
    <property type="match status" value="1"/>
</dbReference>
<dbReference type="InterPro" id="IPR052363">
    <property type="entry name" value="LPS_export_LptC"/>
</dbReference>
<sequence length="209" mass="23893">MTERQTPHRLKRVIQASTKWWIALLIVALGVLLAVIEQRDDRSPGPVPTDDAGEPDYYLEGVTMTRFDAEGSPHQRLETPRLVHTPDDDTTRSETPRATFLDSEGRTWHGSGETGRLGPGNELLTLRGNARLTAPEEGWQLDTDTLYIDIDDSYAWSETSALLQQPPQRMRGDRFEAWFDDNRMRLTDDVRGHHPRQDRDASEREEQDS</sequence>
<keyword evidence="4 7" id="KW-1133">Transmembrane helix</keyword>
<keyword evidence="9" id="KW-1185">Reference proteome</keyword>
<proteinExistence type="predicted"/>
<dbReference type="OrthoDB" id="6118108at2"/>
<dbReference type="GO" id="GO:0017089">
    <property type="term" value="F:glycolipid transfer activity"/>
    <property type="evidence" value="ECO:0007669"/>
    <property type="project" value="TreeGrafter"/>
</dbReference>
<dbReference type="InterPro" id="IPR026265">
    <property type="entry name" value="LptC"/>
</dbReference>
<reference evidence="8 9" key="1">
    <citation type="submission" date="2016-10" db="EMBL/GenBank/DDBJ databases">
        <authorList>
            <person name="de Groot N.N."/>
        </authorList>
    </citation>
    <scope>NUCLEOTIDE SEQUENCE [LARGE SCALE GENOMIC DNA]</scope>
    <source>
        <strain evidence="8 9">DSM 19219</strain>
    </source>
</reference>
<name>A0A1H2QZ41_9GAMM</name>
<dbReference type="Proteomes" id="UP000198500">
    <property type="component" value="Unassembled WGS sequence"/>
</dbReference>
<feature type="transmembrane region" description="Helical" evidence="7">
    <location>
        <begin position="20"/>
        <end position="36"/>
    </location>
</feature>
<dbReference type="NCBIfam" id="TIGR04409">
    <property type="entry name" value="LptC_YrbK"/>
    <property type="match status" value="1"/>
</dbReference>
<evidence type="ECO:0000313" key="9">
    <source>
        <dbReference type="Proteomes" id="UP000198500"/>
    </source>
</evidence>
<dbReference type="EMBL" id="FNNI01000001">
    <property type="protein sequence ID" value="SDW12140.1"/>
    <property type="molecule type" value="Genomic_DNA"/>
</dbReference>
<keyword evidence="3 7" id="KW-0812">Transmembrane</keyword>
<evidence type="ECO:0000256" key="1">
    <source>
        <dbReference type="ARBA" id="ARBA00022475"/>
    </source>
</evidence>
<keyword evidence="5 7" id="KW-0472">Membrane</keyword>
<evidence type="ECO:0000256" key="4">
    <source>
        <dbReference type="ARBA" id="ARBA00022989"/>
    </source>
</evidence>
<dbReference type="GO" id="GO:0015221">
    <property type="term" value="F:lipopolysaccharide transmembrane transporter activity"/>
    <property type="evidence" value="ECO:0007669"/>
    <property type="project" value="InterPro"/>
</dbReference>
<evidence type="ECO:0000256" key="3">
    <source>
        <dbReference type="ARBA" id="ARBA00022692"/>
    </source>
</evidence>
<evidence type="ECO:0000256" key="7">
    <source>
        <dbReference type="SAM" id="Phobius"/>
    </source>
</evidence>
<evidence type="ECO:0000313" key="8">
    <source>
        <dbReference type="EMBL" id="SDW12140.1"/>
    </source>
</evidence>
<feature type="region of interest" description="Disordered" evidence="6">
    <location>
        <begin position="186"/>
        <end position="209"/>
    </location>
</feature>
<dbReference type="GO" id="GO:0030288">
    <property type="term" value="C:outer membrane-bounded periplasmic space"/>
    <property type="evidence" value="ECO:0007669"/>
    <property type="project" value="TreeGrafter"/>
</dbReference>
<feature type="region of interest" description="Disordered" evidence="6">
    <location>
        <begin position="68"/>
        <end position="95"/>
    </location>
</feature>
<dbReference type="RefSeq" id="WP_092567613.1">
    <property type="nucleotide sequence ID" value="NZ_BMXH01000001.1"/>
</dbReference>